<proteinExistence type="predicted"/>
<protein>
    <submittedName>
        <fullName evidence="3">Fam-a protein</fullName>
    </submittedName>
</protein>
<dbReference type="AlphaFoldDB" id="A0A1C6WHM1"/>
<feature type="compositionally biased region" description="Polar residues" evidence="1">
    <location>
        <begin position="34"/>
        <end position="44"/>
    </location>
</feature>
<name>A0A1C6WHM1_PLACE</name>
<dbReference type="EMBL" id="FMIN01000205">
    <property type="protein sequence ID" value="SCL86984.1"/>
    <property type="molecule type" value="Genomic_DNA"/>
</dbReference>
<evidence type="ECO:0000256" key="1">
    <source>
        <dbReference type="SAM" id="MobiDB-lite"/>
    </source>
</evidence>
<dbReference type="InterPro" id="IPR023393">
    <property type="entry name" value="START-like_dom_sf"/>
</dbReference>
<dbReference type="SUPFAM" id="SSF55961">
    <property type="entry name" value="Bet v1-like"/>
    <property type="match status" value="1"/>
</dbReference>
<gene>
    <name evidence="3" type="ORF">PCHDS_000513700</name>
</gene>
<dbReference type="NCBIfam" id="TIGR01599">
    <property type="entry name" value="PYST-A"/>
    <property type="match status" value="1"/>
</dbReference>
<accession>A0A1C6WHM1</accession>
<evidence type="ECO:0000313" key="3">
    <source>
        <dbReference type="EMBL" id="SCL86984.1"/>
    </source>
</evidence>
<sequence length="296" mass="33986">MNKFCIQTVLFLLSIFVYVNNKALATELDPKKAPQNSPKASNKVATPEPTDLCLTDSSEEIYEKNKDLLCINPKETKEAEELMKEAVEQLEHHATDMRNYKILCASDAYNDTNLYKKKLENDTDVEKIEYDVYGFNKYDEIINDIWDPEHASPFNNGTVKISRVYNPNLVIIQQRYKKKIGSPQKYFYALATKVQISEDTTIIAYTSANINDHNPSGKKYENTIVKKANSFKTDINSEEDIRQGKLQKAFVNLAGYLIQKRGDRADVTYIESIDGHSSIKYTSWCGKCFKSYYINK</sequence>
<feature type="region of interest" description="Disordered" evidence="1">
    <location>
        <begin position="29"/>
        <end position="49"/>
    </location>
</feature>
<reference evidence="3" key="1">
    <citation type="submission" date="2016-08" db="EMBL/GenBank/DDBJ databases">
        <authorList>
            <consortium name="Pathogen Informatics"/>
        </authorList>
    </citation>
    <scope>NUCLEOTIDE SEQUENCE</scope>
    <source>
        <strain evidence="3">DS</strain>
    </source>
</reference>
<feature type="chain" id="PRO_5008749818" evidence="2">
    <location>
        <begin position="26"/>
        <end position="296"/>
    </location>
</feature>
<feature type="signal peptide" evidence="2">
    <location>
        <begin position="1"/>
        <end position="25"/>
    </location>
</feature>
<keyword evidence="2" id="KW-0732">Signal</keyword>
<dbReference type="Gene3D" id="3.30.530.20">
    <property type="match status" value="1"/>
</dbReference>
<evidence type="ECO:0000256" key="2">
    <source>
        <dbReference type="SAM" id="SignalP"/>
    </source>
</evidence>
<dbReference type="InterPro" id="IPR006486">
    <property type="entry name" value="PYST_A"/>
</dbReference>
<dbReference type="Proteomes" id="UP000507536">
    <property type="component" value="Unassembled WGS sequence"/>
</dbReference>
<organism evidence="3">
    <name type="scientific">Plasmodium chabaudi adami</name>
    <dbReference type="NCBI Taxonomy" id="5826"/>
    <lineage>
        <taxon>Eukaryota</taxon>
        <taxon>Sar</taxon>
        <taxon>Alveolata</taxon>
        <taxon>Apicomplexa</taxon>
        <taxon>Aconoidasida</taxon>
        <taxon>Haemosporida</taxon>
        <taxon>Plasmodiidae</taxon>
        <taxon>Plasmodium</taxon>
        <taxon>Plasmodium (Vinckeia)</taxon>
    </lineage>
</organism>